<protein>
    <submittedName>
        <fullName evidence="8">IS200/IS605 family element transposase accessory protein TnpB</fullName>
    </submittedName>
</protein>
<dbReference type="GO" id="GO:0006310">
    <property type="term" value="P:DNA recombination"/>
    <property type="evidence" value="ECO:0007669"/>
    <property type="project" value="UniProtKB-KW"/>
</dbReference>
<evidence type="ECO:0000256" key="4">
    <source>
        <dbReference type="ARBA" id="ARBA00023125"/>
    </source>
</evidence>
<evidence type="ECO:0000256" key="3">
    <source>
        <dbReference type="ARBA" id="ARBA00022578"/>
    </source>
</evidence>
<comment type="similarity">
    <text evidence="2">In the N-terminal section; belongs to the transposase 2 family.</text>
</comment>
<keyword evidence="3" id="KW-0815">Transposition</keyword>
<evidence type="ECO:0000313" key="8">
    <source>
        <dbReference type="EMBL" id="NVZ11253.1"/>
    </source>
</evidence>
<gene>
    <name evidence="8" type="primary">tnpB</name>
    <name evidence="8" type="ORF">HW932_18545</name>
</gene>
<feature type="domain" description="Cas12f1-like TNB" evidence="7">
    <location>
        <begin position="277"/>
        <end position="343"/>
    </location>
</feature>
<name>A0A850RQR7_9GAMM</name>
<keyword evidence="9" id="KW-1185">Reference proteome</keyword>
<dbReference type="InterPro" id="IPR001959">
    <property type="entry name" value="Transposase"/>
</dbReference>
<sequence length="354" mass="39555">MKVTLQLKLLPTPEQHAALLKTMQMFNDACNFIAEVAYRERCASKFALQKLVYADVREHFGLSAQLTIRAIAKVVEAYKRDKSKQCHFQPFGAVVYDQRILSFKGLEAASLLTLDGRLTIPMQMGAYQRTAFSRGHGQADLVLVNGQFYLLLVVETPQAPPMDPNGFIGIDLGIVNIATDSDGERYSGATVEAKRQRYQRLRQRLQACGSRSAKRHLQRLRKREARFRRNHNHVLSKRLVEKAKDTGRGLALEDLKGIRERTTVRKSDRAKHSGWSFHQLRQFIAYKALIAGVPVAIVDPRYTSRTCSVCGGVDKANRVSQSEFRCSACGHTANADVNAAINIAARAVCHACPS</sequence>
<dbReference type="Pfam" id="PF01385">
    <property type="entry name" value="OrfB_IS605"/>
    <property type="match status" value="1"/>
</dbReference>
<dbReference type="GO" id="GO:0032196">
    <property type="term" value="P:transposition"/>
    <property type="evidence" value="ECO:0007669"/>
    <property type="project" value="UniProtKB-KW"/>
</dbReference>
<reference evidence="8 9" key="1">
    <citation type="submission" date="2020-06" db="EMBL/GenBank/DDBJ databases">
        <title>Whole-genome sequence of Allochromatium humboldtianum DSM 21881, type strain.</title>
        <authorList>
            <person name="Kyndt J.A."/>
            <person name="Meyer T.E."/>
        </authorList>
    </citation>
    <scope>NUCLEOTIDE SEQUENCE [LARGE SCALE GENOMIC DNA]</scope>
    <source>
        <strain evidence="8 9">DSM 21881</strain>
    </source>
</reference>
<dbReference type="EMBL" id="JABZEO010000018">
    <property type="protein sequence ID" value="NVZ11253.1"/>
    <property type="molecule type" value="Genomic_DNA"/>
</dbReference>
<proteinExistence type="inferred from homology"/>
<evidence type="ECO:0000259" key="7">
    <source>
        <dbReference type="Pfam" id="PF07282"/>
    </source>
</evidence>
<dbReference type="AlphaFoldDB" id="A0A850RQR7"/>
<dbReference type="NCBIfam" id="TIGR01766">
    <property type="entry name" value="IS200/IS605 family accessory protein TnpB-like domain"/>
    <property type="match status" value="1"/>
</dbReference>
<keyword evidence="5" id="KW-0233">DNA recombination</keyword>
<accession>A0A850RQR7</accession>
<dbReference type="NCBIfam" id="NF040570">
    <property type="entry name" value="guided_TnpB"/>
    <property type="match status" value="1"/>
</dbReference>
<comment type="caution">
    <text evidence="8">The sequence shown here is derived from an EMBL/GenBank/DDBJ whole genome shotgun (WGS) entry which is preliminary data.</text>
</comment>
<keyword evidence="4" id="KW-0238">DNA-binding</keyword>
<evidence type="ECO:0000256" key="2">
    <source>
        <dbReference type="ARBA" id="ARBA00011044"/>
    </source>
</evidence>
<evidence type="ECO:0000256" key="5">
    <source>
        <dbReference type="ARBA" id="ARBA00023172"/>
    </source>
</evidence>
<dbReference type="InterPro" id="IPR051399">
    <property type="entry name" value="RNA-guided_DNA_endo/Transpos"/>
</dbReference>
<organism evidence="8 9">
    <name type="scientific">Allochromatium humboldtianum</name>
    <dbReference type="NCBI Taxonomy" id="504901"/>
    <lineage>
        <taxon>Bacteria</taxon>
        <taxon>Pseudomonadati</taxon>
        <taxon>Pseudomonadota</taxon>
        <taxon>Gammaproteobacteria</taxon>
        <taxon>Chromatiales</taxon>
        <taxon>Chromatiaceae</taxon>
        <taxon>Allochromatium</taxon>
    </lineage>
</organism>
<dbReference type="Proteomes" id="UP000592294">
    <property type="component" value="Unassembled WGS sequence"/>
</dbReference>
<dbReference type="PANTHER" id="PTHR30405">
    <property type="entry name" value="TRANSPOSASE"/>
    <property type="match status" value="1"/>
</dbReference>
<dbReference type="PANTHER" id="PTHR30405:SF11">
    <property type="entry name" value="RNA-GUIDED DNA ENDONUCLEASE RV2885C-RELATED"/>
    <property type="match status" value="1"/>
</dbReference>
<dbReference type="GO" id="GO:0003677">
    <property type="term" value="F:DNA binding"/>
    <property type="evidence" value="ECO:0007669"/>
    <property type="project" value="UniProtKB-KW"/>
</dbReference>
<dbReference type="InterPro" id="IPR010095">
    <property type="entry name" value="Cas12f1-like_TNB"/>
</dbReference>
<evidence type="ECO:0000313" key="9">
    <source>
        <dbReference type="Proteomes" id="UP000592294"/>
    </source>
</evidence>
<dbReference type="Pfam" id="PF07282">
    <property type="entry name" value="Cas12f1-like_TNB"/>
    <property type="match status" value="1"/>
</dbReference>
<feature type="domain" description="Probable transposase IS891/IS1136/IS1341" evidence="6">
    <location>
        <begin position="154"/>
        <end position="246"/>
    </location>
</feature>
<evidence type="ECO:0000259" key="6">
    <source>
        <dbReference type="Pfam" id="PF01385"/>
    </source>
</evidence>
<comment type="similarity">
    <text evidence="1">In the C-terminal section; belongs to the transposase 35 family.</text>
</comment>
<evidence type="ECO:0000256" key="1">
    <source>
        <dbReference type="ARBA" id="ARBA00008761"/>
    </source>
</evidence>